<evidence type="ECO:0000313" key="1">
    <source>
        <dbReference type="EMBL" id="AUX30525.1"/>
    </source>
</evidence>
<reference evidence="1 3" key="1">
    <citation type="submission" date="2015-09" db="EMBL/GenBank/DDBJ databases">
        <title>Sorangium comparison.</title>
        <authorList>
            <person name="Zaburannyi N."/>
            <person name="Bunk B."/>
            <person name="Overmann J."/>
            <person name="Mueller R."/>
        </authorList>
    </citation>
    <scope>NUCLEOTIDE SEQUENCE [LARGE SCALE GENOMIC DNA]</scope>
    <source>
        <strain evidence="1 3">So ce836</strain>
    </source>
</reference>
<protein>
    <submittedName>
        <fullName evidence="2">Uncharacterized protein</fullName>
    </submittedName>
</protein>
<dbReference type="AlphaFoldDB" id="A0A3S7UW64"/>
<dbReference type="Proteomes" id="UP000295497">
    <property type="component" value="Chromosome"/>
</dbReference>
<organism evidence="2">
    <name type="scientific">Sorangium cellulosum</name>
    <name type="common">Polyangium cellulosum</name>
    <dbReference type="NCBI Taxonomy" id="56"/>
    <lineage>
        <taxon>Bacteria</taxon>
        <taxon>Pseudomonadati</taxon>
        <taxon>Myxococcota</taxon>
        <taxon>Polyangia</taxon>
        <taxon>Polyangiales</taxon>
        <taxon>Polyangiaceae</taxon>
        <taxon>Sorangium</taxon>
    </lineage>
</organism>
<proteinExistence type="predicted"/>
<evidence type="ECO:0000313" key="3">
    <source>
        <dbReference type="Proteomes" id="UP000295497"/>
    </source>
</evidence>
<reference evidence="2" key="2">
    <citation type="journal article" date="2018" name="J. Ind. Microbiol. Biotechnol.">
        <title>Genome mining reveals uncommon alkylpyrones as type III PKS products from myxobacteria.</title>
        <authorList>
            <person name="Hug J.J."/>
            <person name="Panter F."/>
            <person name="Krug D."/>
            <person name="Muller R."/>
        </authorList>
    </citation>
    <scope>NUCLEOTIDE SEQUENCE</scope>
    <source>
        <strain evidence="2">So ce836</strain>
    </source>
</reference>
<evidence type="ECO:0000313" key="2">
    <source>
        <dbReference type="EMBL" id="AYM53006.1"/>
    </source>
</evidence>
<sequence>MAQMAAAERMQEQQRAAYEVALFENYLQVIVSVHKECWNPWDWRQIAAAAPPQPPVFSGRQEAAAQHALQTYEPSLTEKLFKQEVRRRQALTEDIERARQGDQAEHHMALQQHQQAMAQWQWYSRVAHGVLSHDLEAYRAVLDYLAPFDELSELGIVVSLDEVQPGGIVVTCAVRDQEIVPTEERRLTAAGKLSVKTIPAGRYWELYQDHVCSCALRVAREIFALLPVERVVVNVSTELLDVSTGHKGPMTILGVNFVRPTFERLNLDRLDPSNAMTNFVHRMSFKKTKGFSVIVPLTLVEGA</sequence>
<gene>
    <name evidence="1" type="ORF">SOCE836_026340</name>
</gene>
<dbReference type="EMBL" id="MH908891">
    <property type="protein sequence ID" value="AYM53006.1"/>
    <property type="molecule type" value="Genomic_DNA"/>
</dbReference>
<name>A0A3S7UW64_SORCE</name>
<accession>A0A3S7UW64</accession>
<dbReference type="EMBL" id="CP012672">
    <property type="protein sequence ID" value="AUX30525.1"/>
    <property type="molecule type" value="Genomic_DNA"/>
</dbReference>